<dbReference type="Proteomes" id="UP000704762">
    <property type="component" value="Unassembled WGS sequence"/>
</dbReference>
<evidence type="ECO:0000256" key="4">
    <source>
        <dbReference type="RuleBase" id="RU003744"/>
    </source>
</evidence>
<keyword evidence="9" id="KW-1185">Reference proteome</keyword>
<comment type="similarity">
    <text evidence="1 4">Belongs to the bacterial solute-binding protein 3 family.</text>
</comment>
<accession>A0ABS2RET6</accession>
<gene>
    <name evidence="8" type="ORF">JOE57_000439</name>
</gene>
<evidence type="ECO:0000256" key="1">
    <source>
        <dbReference type="ARBA" id="ARBA00010333"/>
    </source>
</evidence>
<dbReference type="SMART" id="SM00062">
    <property type="entry name" value="PBPb"/>
    <property type="match status" value="1"/>
</dbReference>
<dbReference type="InterPro" id="IPR018313">
    <property type="entry name" value="SBP_3_CS"/>
</dbReference>
<proteinExistence type="inferred from homology"/>
<feature type="signal peptide" evidence="6">
    <location>
        <begin position="1"/>
        <end position="30"/>
    </location>
</feature>
<evidence type="ECO:0000256" key="5">
    <source>
        <dbReference type="SAM" id="MobiDB-lite"/>
    </source>
</evidence>
<sequence>MTTGRSSRLRRLLSGTVLLAALLSGCSAGYAPTPIPRPTPSSEAPSGGGGQAPVKCSNPLVSYRPEGTLPAPGKMPAGSTMRKIQQRGRLIAGVSADTYLLGSRNPLSGRIEGFDIDLVKAVAKAIFGDENAYELKVITAAQRIGALQDGTVDIVARNMTINCDRWTQIAFSTEYYRSGQKFLVRRGSKAKSITDLSGQKVCAPKGTSSMDNLIKLAPKAIPVGADTHTGCLVMFQQGDVTAITGDDTVLAGLAAQDPYAEVPAQKAFTAEPYGIGVNKEQVDLVRFINQVLERMRTDGEWTRIYNTWLSGPLGKAPKPPAAQYGRTP</sequence>
<feature type="region of interest" description="Disordered" evidence="5">
    <location>
        <begin position="33"/>
        <end position="82"/>
    </location>
</feature>
<dbReference type="InterPro" id="IPR001638">
    <property type="entry name" value="Solute-binding_3/MltF_N"/>
</dbReference>
<name>A0ABS2RET6_9ACTN</name>
<organism evidence="8 9">
    <name type="scientific">Microlunatus panaciterrae</name>
    <dbReference type="NCBI Taxonomy" id="400768"/>
    <lineage>
        <taxon>Bacteria</taxon>
        <taxon>Bacillati</taxon>
        <taxon>Actinomycetota</taxon>
        <taxon>Actinomycetes</taxon>
        <taxon>Propionibacteriales</taxon>
        <taxon>Propionibacteriaceae</taxon>
        <taxon>Microlunatus</taxon>
    </lineage>
</organism>
<keyword evidence="2" id="KW-0813">Transport</keyword>
<dbReference type="PANTHER" id="PTHR30085">
    <property type="entry name" value="AMINO ACID ABC TRANSPORTER PERMEASE"/>
    <property type="match status" value="1"/>
</dbReference>
<protein>
    <submittedName>
        <fullName evidence="8">Polar amino acid transport system substrate-binding protein</fullName>
    </submittedName>
</protein>
<feature type="domain" description="Solute-binding protein family 3/N-terminal" evidence="7">
    <location>
        <begin position="89"/>
        <end position="312"/>
    </location>
</feature>
<evidence type="ECO:0000313" key="8">
    <source>
        <dbReference type="EMBL" id="MBM7797518.1"/>
    </source>
</evidence>
<comment type="caution">
    <text evidence="8">The sequence shown here is derived from an EMBL/GenBank/DDBJ whole genome shotgun (WGS) entry which is preliminary data.</text>
</comment>
<reference evidence="8 9" key="1">
    <citation type="submission" date="2021-01" db="EMBL/GenBank/DDBJ databases">
        <title>Sequencing the genomes of 1000 actinobacteria strains.</title>
        <authorList>
            <person name="Klenk H.-P."/>
        </authorList>
    </citation>
    <scope>NUCLEOTIDE SEQUENCE [LARGE SCALE GENOMIC DNA]</scope>
    <source>
        <strain evidence="8 9">DSM 18662</strain>
    </source>
</reference>
<evidence type="ECO:0000256" key="3">
    <source>
        <dbReference type="ARBA" id="ARBA00022729"/>
    </source>
</evidence>
<dbReference type="PROSITE" id="PS01039">
    <property type="entry name" value="SBP_BACTERIAL_3"/>
    <property type="match status" value="1"/>
</dbReference>
<dbReference type="Pfam" id="PF00497">
    <property type="entry name" value="SBP_bac_3"/>
    <property type="match status" value="1"/>
</dbReference>
<evidence type="ECO:0000313" key="9">
    <source>
        <dbReference type="Proteomes" id="UP000704762"/>
    </source>
</evidence>
<dbReference type="InterPro" id="IPR051455">
    <property type="entry name" value="Bact_solute-bind_prot3"/>
</dbReference>
<dbReference type="PROSITE" id="PS51257">
    <property type="entry name" value="PROKAR_LIPOPROTEIN"/>
    <property type="match status" value="1"/>
</dbReference>
<dbReference type="CDD" id="cd13690">
    <property type="entry name" value="PBP2_GluB"/>
    <property type="match status" value="1"/>
</dbReference>
<dbReference type="PANTHER" id="PTHR30085:SF6">
    <property type="entry name" value="ABC TRANSPORTER GLUTAMINE-BINDING PROTEIN GLNH"/>
    <property type="match status" value="1"/>
</dbReference>
<keyword evidence="3 6" id="KW-0732">Signal</keyword>
<dbReference type="SUPFAM" id="SSF53850">
    <property type="entry name" value="Periplasmic binding protein-like II"/>
    <property type="match status" value="1"/>
</dbReference>
<dbReference type="Gene3D" id="3.40.190.10">
    <property type="entry name" value="Periplasmic binding protein-like II"/>
    <property type="match status" value="2"/>
</dbReference>
<evidence type="ECO:0000259" key="7">
    <source>
        <dbReference type="SMART" id="SM00062"/>
    </source>
</evidence>
<evidence type="ECO:0000256" key="2">
    <source>
        <dbReference type="ARBA" id="ARBA00022448"/>
    </source>
</evidence>
<feature type="chain" id="PRO_5047015003" evidence="6">
    <location>
        <begin position="31"/>
        <end position="328"/>
    </location>
</feature>
<dbReference type="EMBL" id="JAFBCF010000001">
    <property type="protein sequence ID" value="MBM7797518.1"/>
    <property type="molecule type" value="Genomic_DNA"/>
</dbReference>
<evidence type="ECO:0000256" key="6">
    <source>
        <dbReference type="SAM" id="SignalP"/>
    </source>
</evidence>
<dbReference type="RefSeq" id="WP_204916189.1">
    <property type="nucleotide sequence ID" value="NZ_BAAAQP010000011.1"/>
</dbReference>